<dbReference type="SUPFAM" id="SSF48208">
    <property type="entry name" value="Six-hairpin glycosidases"/>
    <property type="match status" value="1"/>
</dbReference>
<evidence type="ECO:0000256" key="1">
    <source>
        <dbReference type="SAM" id="SignalP"/>
    </source>
</evidence>
<dbReference type="CDD" id="cd02955">
    <property type="entry name" value="SSP411"/>
    <property type="match status" value="1"/>
</dbReference>
<name>A0A7M1B6W5_9BACT</name>
<reference evidence="3 4" key="1">
    <citation type="submission" date="2019-07" db="EMBL/GenBank/DDBJ databases">
        <title>Sulfurimonas paralvinellae sp. nov., a novel mesophilic, hydrogen- and sulfur-oxidizing chemolithoautotroph within the Epsilonproteo- bacteria isolated from a deep-sea hydrothermal vent polychaete nest, reclassification of Thiomicrospira denitrificans as Sulfurimonas denitrificans comb. nov. and emended description of the genus Sulfurimonas.</title>
        <authorList>
            <person name="Wang S."/>
            <person name="Jiang L."/>
            <person name="Shao Z."/>
        </authorList>
    </citation>
    <scope>NUCLEOTIDE SEQUENCE [LARGE SCALE GENOMIC DNA]</scope>
    <source>
        <strain evidence="3 4">GO25</strain>
    </source>
</reference>
<dbReference type="Proteomes" id="UP000593580">
    <property type="component" value="Chromosome"/>
</dbReference>
<dbReference type="InterPro" id="IPR024705">
    <property type="entry name" value="Ssp411"/>
</dbReference>
<organism evidence="3 4">
    <name type="scientific">Sulfurimonas paralvinellae</name>
    <dbReference type="NCBI Taxonomy" id="317658"/>
    <lineage>
        <taxon>Bacteria</taxon>
        <taxon>Pseudomonadati</taxon>
        <taxon>Campylobacterota</taxon>
        <taxon>Epsilonproteobacteria</taxon>
        <taxon>Campylobacterales</taxon>
        <taxon>Sulfurimonadaceae</taxon>
        <taxon>Sulfurimonas</taxon>
    </lineage>
</organism>
<feature type="chain" id="PRO_5033018663" evidence="1">
    <location>
        <begin position="26"/>
        <end position="656"/>
    </location>
</feature>
<dbReference type="KEGG" id="spal:FM071_03950"/>
<dbReference type="SUPFAM" id="SSF52833">
    <property type="entry name" value="Thioredoxin-like"/>
    <property type="match status" value="1"/>
</dbReference>
<dbReference type="InterPro" id="IPR004879">
    <property type="entry name" value="Ssp411-like_TRX"/>
</dbReference>
<dbReference type="PANTHER" id="PTHR42899">
    <property type="entry name" value="SPERMATOGENESIS-ASSOCIATED PROTEIN 20"/>
    <property type="match status" value="1"/>
</dbReference>
<evidence type="ECO:0000259" key="2">
    <source>
        <dbReference type="Pfam" id="PF03190"/>
    </source>
</evidence>
<dbReference type="GO" id="GO:0005975">
    <property type="term" value="P:carbohydrate metabolic process"/>
    <property type="evidence" value="ECO:0007669"/>
    <property type="project" value="InterPro"/>
</dbReference>
<keyword evidence="4" id="KW-1185">Reference proteome</keyword>
<evidence type="ECO:0000313" key="4">
    <source>
        <dbReference type="Proteomes" id="UP000593580"/>
    </source>
</evidence>
<dbReference type="InterPro" id="IPR036249">
    <property type="entry name" value="Thioredoxin-like_sf"/>
</dbReference>
<dbReference type="RefSeq" id="WP_193111721.1">
    <property type="nucleotide sequence ID" value="NZ_CP041406.1"/>
</dbReference>
<dbReference type="InterPro" id="IPR008928">
    <property type="entry name" value="6-hairpin_glycosidase_sf"/>
</dbReference>
<feature type="domain" description="Spermatogenesis-associated protein 20-like TRX" evidence="2">
    <location>
        <begin position="21"/>
        <end position="178"/>
    </location>
</feature>
<dbReference type="Gene3D" id="3.40.30.10">
    <property type="entry name" value="Glutaredoxin"/>
    <property type="match status" value="1"/>
</dbReference>
<keyword evidence="1" id="KW-0732">Signal</keyword>
<accession>A0A7M1B6W5</accession>
<evidence type="ECO:0000313" key="3">
    <source>
        <dbReference type="EMBL" id="QOP45477.1"/>
    </source>
</evidence>
<protein>
    <submittedName>
        <fullName evidence="3">Thioredoxin domain-containing protein</fullName>
    </submittedName>
</protein>
<dbReference type="EMBL" id="CP041406">
    <property type="protein sequence ID" value="QOP45477.1"/>
    <property type="molecule type" value="Genomic_DNA"/>
</dbReference>
<dbReference type="Pfam" id="PF03190">
    <property type="entry name" value="Thioredox_DsbH"/>
    <property type="match status" value="1"/>
</dbReference>
<proteinExistence type="predicted"/>
<sequence>MKILFVMLFLVVSLLQAKVFTNALAKETSPYLLQHADNPVVWMPLGKEAFLKANKENKPLYISIGYSTCHWCHVMEEESFTNIQIAALLNKYFICIKVDREELPQTDALYQNIYKKYSGHAGGWPLNVFMTPQKDVFYITTYIPPKQRPYAEGFDTLLPKLHRLYLNKKHLQKAVENIAHATQKREKSIMKKDITLNAFVNSFKKMYDSDYPGFGHSKQFPQASKIALTLDLAELTQDAKLKEAYLTLLDTMAMRGLYDHIEGGFFRYSVDVEWEIPHFEKMLYTQAELLPLYVRGYEISHKPLYKDIVTESIAMLDKRFVWNNLYFSASDADSDAEEGGYYTFSRSEIDKALKYNVHEDDIKEALGFRLEGNMHVKIHLGFDNDERPKGFREFQTMLREVRKSKKFPFIDKKINTAWNAMMIEALYKADYIDVKYAKKANRHLQALQNLMLREQELYHQSVPDHIPSQKGLLEDYAFFIGALIASYESSYDEDKLMLAEYLLWQAKEKFYKNGVWYLSEQRNVKADLNDKYYTSSLSKIIQDILKLSGIKESLRYEKLAYASMNNLHLELQERLADAPALARAYLMQKEGVVSLKSKKENLLKNYKKIQEILYPYIVTVPKDYDSYLACTLRQCFSQEKELKLIIEKINRYKKKI</sequence>
<dbReference type="PANTHER" id="PTHR42899:SF1">
    <property type="entry name" value="SPERMATOGENESIS-ASSOCIATED PROTEIN 20"/>
    <property type="match status" value="1"/>
</dbReference>
<gene>
    <name evidence="3" type="ORF">FM071_03950</name>
</gene>
<dbReference type="PIRSF" id="PIRSF006402">
    <property type="entry name" value="UCP006402_thioredoxin"/>
    <property type="match status" value="1"/>
</dbReference>
<dbReference type="AlphaFoldDB" id="A0A7M1B6W5"/>
<feature type="signal peptide" evidence="1">
    <location>
        <begin position="1"/>
        <end position="25"/>
    </location>
</feature>